<sequence length="311" mass="33661">MGQEEELLRIAKKLEKMVARKNTEGALDLLKKLNSCQMSIQLLQTTRIGVAVNGVRKHCSDKEVVSLAKVLIRNWKRLLDSPAPPKGEKGEGRVRAKKKEKGLDCSSWKPETSLSPPRKKHVEEPKDRRDSVDSKSSATSSPKRPSMERSNSSKSKAEAPRTPSSPSSPTFAPSICLLAPCYLTGDSVRDKCVEMLSAALKADDDYKDYGVNCDKMASEIEDHILELCQGCGGLDCPAAGDQENAAVFPELLQRMEKGGGGRPAWDAASGQRTHCGRWLGRLPAERVVRALPIGGVLASSPASAGNLPCDL</sequence>
<evidence type="ECO:0000313" key="1">
    <source>
        <dbReference type="Proteomes" id="UP001732780"/>
    </source>
</evidence>
<dbReference type="RefSeq" id="XP_074233295.1">
    <property type="nucleotide sequence ID" value="XM_074377194.1"/>
</dbReference>
<name>A0AC58RFJ1_CAMBA</name>
<keyword evidence="1" id="KW-1185">Reference proteome</keyword>
<proteinExistence type="predicted"/>
<dbReference type="Proteomes" id="UP001732780">
    <property type="component" value="Chromosome 13"/>
</dbReference>
<keyword evidence="2" id="KW-0251">Elongation factor</keyword>
<keyword evidence="2" id="KW-0648">Protein biosynthesis</keyword>
<evidence type="ECO:0000313" key="2">
    <source>
        <dbReference type="RefSeq" id="XP_074233295.1"/>
    </source>
</evidence>
<accession>A0AC58RFJ1</accession>
<reference evidence="2" key="1">
    <citation type="submission" date="2025-08" db="UniProtKB">
        <authorList>
            <consortium name="RefSeq"/>
        </authorList>
    </citation>
    <scope>IDENTIFICATION</scope>
    <source>
        <tissue evidence="2">Blood</tissue>
    </source>
</reference>
<gene>
    <name evidence="2" type="primary">TCEA3</name>
</gene>
<organism evidence="1 2">
    <name type="scientific">Camelus bactrianus</name>
    <name type="common">Bactrian camel</name>
    <dbReference type="NCBI Taxonomy" id="9837"/>
    <lineage>
        <taxon>Eukaryota</taxon>
        <taxon>Metazoa</taxon>
        <taxon>Chordata</taxon>
        <taxon>Craniata</taxon>
        <taxon>Vertebrata</taxon>
        <taxon>Euteleostomi</taxon>
        <taxon>Mammalia</taxon>
        <taxon>Eutheria</taxon>
        <taxon>Laurasiatheria</taxon>
        <taxon>Artiodactyla</taxon>
        <taxon>Tylopoda</taxon>
        <taxon>Camelidae</taxon>
        <taxon>Camelus</taxon>
    </lineage>
</organism>
<protein>
    <submittedName>
        <fullName evidence="2">Transcription elongation factor A protein 3 isoform X3</fullName>
    </submittedName>
</protein>